<gene>
    <name evidence="2" type="ORF">K529_015260</name>
</gene>
<name>A0A1B1A6J1_9RHOB</name>
<feature type="domain" description="Hedgehog/Intein (Hint)" evidence="1">
    <location>
        <begin position="180"/>
        <end position="318"/>
    </location>
</feature>
<dbReference type="Pfam" id="PF13403">
    <property type="entry name" value="Hint_2"/>
    <property type="match status" value="1"/>
</dbReference>
<dbReference type="AlphaFoldDB" id="A0A1B1A6J1"/>
<dbReference type="Proteomes" id="UP000013243">
    <property type="component" value="Chromosome"/>
</dbReference>
<dbReference type="RefSeq" id="WP_005624531.1">
    <property type="nucleotide sequence ID" value="NZ_CP015230.1"/>
</dbReference>
<dbReference type="STRING" id="1265309.K529_015260"/>
<dbReference type="GeneID" id="28251220"/>
<dbReference type="KEGG" id="rmb:K529_015260"/>
<dbReference type="OrthoDB" id="6305173at2"/>
<dbReference type="EMBL" id="CP015230">
    <property type="protein sequence ID" value="ANP42136.1"/>
    <property type="molecule type" value="Genomic_DNA"/>
</dbReference>
<proteinExistence type="predicted"/>
<evidence type="ECO:0000313" key="3">
    <source>
        <dbReference type="Proteomes" id="UP000013243"/>
    </source>
</evidence>
<accession>A0A1B1A6J1</accession>
<evidence type="ECO:0000259" key="1">
    <source>
        <dbReference type="Pfam" id="PF13403"/>
    </source>
</evidence>
<reference evidence="2 3" key="1">
    <citation type="journal article" date="2016" name="ISME J.">
        <title>Global occurrence and heterogeneity of the Roseobacter-clade species Ruegeria mobilis.</title>
        <authorList>
            <person name="Sonnenschein E."/>
            <person name="Gram L."/>
        </authorList>
    </citation>
    <scope>NUCLEOTIDE SEQUENCE [LARGE SCALE GENOMIC DNA]</scope>
    <source>
        <strain evidence="2 3">F1926</strain>
    </source>
</reference>
<dbReference type="InterPro" id="IPR028992">
    <property type="entry name" value="Hedgehog/Intein_dom"/>
</dbReference>
<organism evidence="2 3">
    <name type="scientific">Tritonibacter mobilis F1926</name>
    <dbReference type="NCBI Taxonomy" id="1265309"/>
    <lineage>
        <taxon>Bacteria</taxon>
        <taxon>Pseudomonadati</taxon>
        <taxon>Pseudomonadota</taxon>
        <taxon>Alphaproteobacteria</taxon>
        <taxon>Rhodobacterales</taxon>
        <taxon>Paracoccaceae</taxon>
        <taxon>Tritonibacter</taxon>
    </lineage>
</organism>
<sequence>MSWLGLWHREAQYFDPAGLTPQGEHSCLLLREADALLARGALVLEVSLPELRKPEPLILFERGGDWPMRFQLSAVPGGGINLVLEQYGAVLHKTVNPTKRGRADRVRLTYNWDAPAFCGQLALEWPEGGRAEIADIPSPRPWRLADVQALLEGAPQSYIAPGVEYIALSSKPEPVGPMPGLFADTPVETETGLRPIGAVRRGDLLRCANGDLVPVLHMIEREVPAYGSFCPVRLRAPYFGLMQDITVAPFQRMVLTGSEVEYLFGCEAVLAPAEMLAATRTASRVTPSGPLVTYIQVVLPGHEIPVAAGLGVESLFLGRIRRDRSALAASLLSDLDRNALPEHAQPRYPVVRAFDAAILAEHRTA</sequence>
<evidence type="ECO:0000313" key="2">
    <source>
        <dbReference type="EMBL" id="ANP42136.1"/>
    </source>
</evidence>
<protein>
    <recommendedName>
        <fullName evidence="1">Hedgehog/Intein (Hint) domain-containing protein</fullName>
    </recommendedName>
</protein>